<protein>
    <submittedName>
        <fullName evidence="12">Calcium permease</fullName>
    </submittedName>
</protein>
<dbReference type="RefSeq" id="XP_018706423.1">
    <property type="nucleotide sequence ID" value="XM_018846695.1"/>
</dbReference>
<dbReference type="GO" id="GO:0006874">
    <property type="term" value="P:intracellular calcium ion homeostasis"/>
    <property type="evidence" value="ECO:0007669"/>
    <property type="project" value="TreeGrafter"/>
</dbReference>
<dbReference type="Proteomes" id="UP000076744">
    <property type="component" value="Unassembled WGS sequence"/>
</dbReference>
<dbReference type="InterPro" id="IPR004837">
    <property type="entry name" value="NaCa_Exmemb"/>
</dbReference>
<evidence type="ECO:0000313" key="13">
    <source>
        <dbReference type="Proteomes" id="UP000076744"/>
    </source>
</evidence>
<evidence type="ECO:0000256" key="7">
    <source>
        <dbReference type="ARBA" id="ARBA00023136"/>
    </source>
</evidence>
<evidence type="ECO:0000259" key="11">
    <source>
        <dbReference type="Pfam" id="PF03733"/>
    </source>
</evidence>
<dbReference type="FunFam" id="1.20.1420.30:FF:000017">
    <property type="entry name" value="Calcium permease family membrane transporter"/>
    <property type="match status" value="1"/>
</dbReference>
<comment type="subcellular location">
    <subcellularLocation>
        <location evidence="1">Endomembrane system</location>
        <topology evidence="1">Multi-pass membrane protein</topology>
    </subcellularLocation>
</comment>
<dbReference type="OrthoDB" id="16982at2759"/>
<feature type="transmembrane region" description="Helical" evidence="9">
    <location>
        <begin position="530"/>
        <end position="550"/>
    </location>
</feature>
<dbReference type="GeneID" id="30019381"/>
<comment type="caution">
    <text evidence="12">The sequence shown here is derived from an EMBL/GenBank/DDBJ whole genome shotgun (WGS) entry which is preliminary data.</text>
</comment>
<feature type="compositionally biased region" description="Low complexity" evidence="8">
    <location>
        <begin position="18"/>
        <end position="28"/>
    </location>
</feature>
<dbReference type="InterPro" id="IPR044880">
    <property type="entry name" value="NCX_ion-bd_dom_sf"/>
</dbReference>
<evidence type="ECO:0000256" key="4">
    <source>
        <dbReference type="ARBA" id="ARBA00022692"/>
    </source>
</evidence>
<dbReference type="Pfam" id="PF03733">
    <property type="entry name" value="YccF"/>
    <property type="match status" value="1"/>
</dbReference>
<feature type="transmembrane region" description="Helical" evidence="9">
    <location>
        <begin position="1018"/>
        <end position="1037"/>
    </location>
</feature>
<feature type="transmembrane region" description="Helical" evidence="9">
    <location>
        <begin position="940"/>
        <end position="963"/>
    </location>
</feature>
<reference evidence="12 13" key="1">
    <citation type="journal article" date="2016" name="Genome Biol. Evol.">
        <title>Divergent and convergent evolution of fungal pathogenicity.</title>
        <authorList>
            <person name="Shang Y."/>
            <person name="Xiao G."/>
            <person name="Zheng P."/>
            <person name="Cen K."/>
            <person name="Zhan S."/>
            <person name="Wang C."/>
        </authorList>
    </citation>
    <scope>NUCLEOTIDE SEQUENCE [LARGE SCALE GENOMIC DNA]</scope>
    <source>
        <strain evidence="12 13">ARSEF 2679</strain>
    </source>
</reference>
<feature type="compositionally biased region" description="Basic and acidic residues" evidence="8">
    <location>
        <begin position="116"/>
        <end position="129"/>
    </location>
</feature>
<dbReference type="PANTHER" id="PTHR31503:SF10">
    <property type="entry name" value="VNX1 PROTEIN"/>
    <property type="match status" value="1"/>
</dbReference>
<keyword evidence="5 9" id="KW-1133">Transmembrane helix</keyword>
<evidence type="ECO:0000256" key="5">
    <source>
        <dbReference type="ARBA" id="ARBA00022989"/>
    </source>
</evidence>
<proteinExistence type="inferred from homology"/>
<accession>A0A162MSY0</accession>
<dbReference type="PANTHER" id="PTHR31503">
    <property type="entry name" value="VACUOLAR CALCIUM ION TRANSPORTER"/>
    <property type="match status" value="1"/>
</dbReference>
<dbReference type="EMBL" id="AZHB01000005">
    <property type="protein sequence ID" value="OAA69819.1"/>
    <property type="molecule type" value="Genomic_DNA"/>
</dbReference>
<evidence type="ECO:0000256" key="1">
    <source>
        <dbReference type="ARBA" id="ARBA00004127"/>
    </source>
</evidence>
<dbReference type="AlphaFoldDB" id="A0A162MSY0"/>
<feature type="compositionally biased region" description="Polar residues" evidence="8">
    <location>
        <begin position="53"/>
        <end position="67"/>
    </location>
</feature>
<name>A0A162MSY0_CORFA</name>
<feature type="compositionally biased region" description="Polar residues" evidence="8">
    <location>
        <begin position="161"/>
        <end position="171"/>
    </location>
</feature>
<feature type="transmembrane region" description="Helical" evidence="9">
    <location>
        <begin position="498"/>
        <end position="518"/>
    </location>
</feature>
<feature type="transmembrane region" description="Helical" evidence="9">
    <location>
        <begin position="1044"/>
        <end position="1063"/>
    </location>
</feature>
<evidence type="ECO:0000313" key="12">
    <source>
        <dbReference type="EMBL" id="OAA69819.1"/>
    </source>
</evidence>
<feature type="transmembrane region" description="Helical" evidence="9">
    <location>
        <begin position="562"/>
        <end position="586"/>
    </location>
</feature>
<evidence type="ECO:0000256" key="6">
    <source>
        <dbReference type="ARBA" id="ARBA00023065"/>
    </source>
</evidence>
<sequence>MDDDRDARRRSSATSPMSRRTTAAAESSTARDGDGLSESFQSTDTVRRRPESSYGTMTNTPETQPSAQDPPQTPRQSQPSRPAASDRTKSFPRPRKPPLSRRPSSNTPHRRSVFSAHDDPHEVEADAAERGYTSRRRQPPPITLSRVQSQRNESTPDKETSAASTRPSSIKGNGEDDIDETDEHEHEELVLEEHVDCDSDGDISEAESFTLKDRQQAINQTHPFGIRVWKPALYKKDRSIQKSAEGDIHSSPGGNVNKWLVLFNLIWTLCFGWWMALFAAFGAIMCLLFAAAPSGREYGRVLWGLAGYLFYPFGKYVRLEKDEQYMHEDADEGRSISEYEQWQSGDLEYGRLFFGPDRTRSIVGRSRSSIDSERDETDSLLGRGRRSDNPNNARMKRRLFGRGEWNIGRVIFFLFFYCLISPSLIVVSLVCWFLVFWIPMGKVTMLLFDHLRRHPLALSFESHLDYARSTDGSDSSILLCTYRAVGIKYWKYTIDGTNVFLINLMAVVFFVIFDWAVLDRMLHLKSFITSPAFLFIAGLVSIIPLAYFIGQAVASISAQSSMGLGAAINAFFATVVEVFLYCVALGQGKAQLVEGSIVGSIFAGILFLPGLSMCFGALKRKTQRFNAKSAGVTSTMLLFAVVGAFGPTLFYQIYGTHELQCLGCEDFGEIGGRPEGRDCRRCYFSQTPALDDRFYLEAVRPYCYMAAFMLFFSYLIGLWFTLRTHAAVIWNYEVEEKRQEEQLHASSVLRASQPSAAETSSTDIRDTHLYKRILGQSLKQVGLPTQEPSRQPSASGPDAAANGAPSTLHFVPPKSAGAEGRSLGKATAGLGQGDNSALVREVAEIAATAATIASRDRHHSRKPSFIPQSTKHTASRAGVFDEDPAGHGAAGHGGHDAPNWGRGKSSFILLSATILYAIIAEILVDTVDVVLENFSIDQKFLGITLFALVPNTTEFLNAISFAMNGNIALSMEIGSAYALQVCLLQIPALVLYSALYPYSGPAGSDSSEASMYTFSLLFPQWDMVTVILCVFLLSYVYGEGKSNYFKGSILILTYLVVVIGYYFSGFTSDVLGTERFDVMGANGQYTSFKTIGRTTKGRAY</sequence>
<keyword evidence="4 9" id="KW-0812">Transmembrane</keyword>
<dbReference type="InterPro" id="IPR004713">
    <property type="entry name" value="CaH_exchang"/>
</dbReference>
<dbReference type="Pfam" id="PF01699">
    <property type="entry name" value="Na_Ca_ex"/>
    <property type="match status" value="2"/>
</dbReference>
<feature type="region of interest" description="Disordered" evidence="8">
    <location>
        <begin position="781"/>
        <end position="831"/>
    </location>
</feature>
<feature type="transmembrane region" description="Helical" evidence="9">
    <location>
        <begin position="259"/>
        <end position="292"/>
    </location>
</feature>
<gene>
    <name evidence="12" type="ORF">ISF_03089</name>
</gene>
<evidence type="ECO:0000256" key="2">
    <source>
        <dbReference type="ARBA" id="ARBA00008170"/>
    </source>
</evidence>
<evidence type="ECO:0000256" key="8">
    <source>
        <dbReference type="SAM" id="MobiDB-lite"/>
    </source>
</evidence>
<feature type="region of interest" description="Disordered" evidence="8">
    <location>
        <begin position="1"/>
        <end position="187"/>
    </location>
</feature>
<dbReference type="STRING" id="1081104.A0A162MSY0"/>
<feature type="region of interest" description="Disordered" evidence="8">
    <location>
        <begin position="364"/>
        <end position="389"/>
    </location>
</feature>
<dbReference type="Gene3D" id="1.20.1420.30">
    <property type="entry name" value="NCX, central ion-binding region"/>
    <property type="match status" value="2"/>
</dbReference>
<evidence type="ECO:0000259" key="10">
    <source>
        <dbReference type="Pfam" id="PF01699"/>
    </source>
</evidence>
<feature type="transmembrane region" description="Helical" evidence="9">
    <location>
        <begin position="907"/>
        <end position="924"/>
    </location>
</feature>
<feature type="domain" description="Sodium/calcium exchanger membrane region" evidence="10">
    <location>
        <begin position="532"/>
        <end position="642"/>
    </location>
</feature>
<feature type="transmembrane region" description="Helical" evidence="9">
    <location>
        <begin position="704"/>
        <end position="722"/>
    </location>
</feature>
<dbReference type="GO" id="GO:0005774">
    <property type="term" value="C:vacuolar membrane"/>
    <property type="evidence" value="ECO:0007669"/>
    <property type="project" value="UniProtKB-ARBA"/>
</dbReference>
<feature type="domain" description="Inner membrane component" evidence="11">
    <location>
        <begin position="262"/>
        <end position="315"/>
    </location>
</feature>
<evidence type="ECO:0000256" key="9">
    <source>
        <dbReference type="SAM" id="Phobius"/>
    </source>
</evidence>
<keyword evidence="3" id="KW-0813">Transport</keyword>
<keyword evidence="13" id="KW-1185">Reference proteome</keyword>
<dbReference type="GO" id="GO:0015369">
    <property type="term" value="F:calcium:proton antiporter activity"/>
    <property type="evidence" value="ECO:0007669"/>
    <property type="project" value="TreeGrafter"/>
</dbReference>
<feature type="transmembrane region" description="Helical" evidence="9">
    <location>
        <begin position="975"/>
        <end position="998"/>
    </location>
</feature>
<dbReference type="InterPro" id="IPR005185">
    <property type="entry name" value="YccF"/>
</dbReference>
<feature type="domain" description="Sodium/calcium exchanger membrane region" evidence="10">
    <location>
        <begin position="907"/>
        <end position="1059"/>
    </location>
</feature>
<dbReference type="GO" id="GO:0012505">
    <property type="term" value="C:endomembrane system"/>
    <property type="evidence" value="ECO:0007669"/>
    <property type="project" value="UniProtKB-SubCell"/>
</dbReference>
<feature type="transmembrane region" description="Helical" evidence="9">
    <location>
        <begin position="630"/>
        <end position="650"/>
    </location>
</feature>
<feature type="compositionally biased region" description="Basic residues" evidence="8">
    <location>
        <begin position="90"/>
        <end position="99"/>
    </location>
</feature>
<keyword evidence="6" id="KW-0406">Ion transport</keyword>
<evidence type="ECO:0000256" key="3">
    <source>
        <dbReference type="ARBA" id="ARBA00022448"/>
    </source>
</evidence>
<keyword evidence="7 9" id="KW-0472">Membrane</keyword>
<feature type="transmembrane region" description="Helical" evidence="9">
    <location>
        <begin position="598"/>
        <end position="618"/>
    </location>
</feature>
<feature type="region of interest" description="Disordered" evidence="8">
    <location>
        <begin position="852"/>
        <end position="897"/>
    </location>
</feature>
<organism evidence="12 13">
    <name type="scientific">Cordyceps fumosorosea (strain ARSEF 2679)</name>
    <name type="common">Isaria fumosorosea</name>
    <dbReference type="NCBI Taxonomy" id="1081104"/>
    <lineage>
        <taxon>Eukaryota</taxon>
        <taxon>Fungi</taxon>
        <taxon>Dikarya</taxon>
        <taxon>Ascomycota</taxon>
        <taxon>Pezizomycotina</taxon>
        <taxon>Sordariomycetes</taxon>
        <taxon>Hypocreomycetidae</taxon>
        <taxon>Hypocreales</taxon>
        <taxon>Cordycipitaceae</taxon>
        <taxon>Cordyceps</taxon>
    </lineage>
</organism>
<comment type="similarity">
    <text evidence="2">Belongs to the Ca(2+):cation antiporter (CaCA) (TC 2.A.19) family.</text>
</comment>